<dbReference type="PROSITE" id="PS51257">
    <property type="entry name" value="PROKAR_LIPOPROTEIN"/>
    <property type="match status" value="1"/>
</dbReference>
<accession>A0A0K1W2X6</accession>
<evidence type="ECO:0000313" key="3">
    <source>
        <dbReference type="EMBL" id="AKX34442.1"/>
    </source>
</evidence>
<keyword evidence="2" id="KW-0732">Signal</keyword>
<evidence type="ECO:0000256" key="1">
    <source>
        <dbReference type="SAM" id="MobiDB-lite"/>
    </source>
</evidence>
<feature type="chain" id="PRO_5005470779" description="Lipoprotein" evidence="2">
    <location>
        <begin position="22"/>
        <end position="671"/>
    </location>
</feature>
<name>A0A0K1W2X6_9MOLU</name>
<protein>
    <recommendedName>
        <fullName evidence="5">Lipoprotein</fullName>
    </recommendedName>
</protein>
<keyword evidence="4" id="KW-1185">Reference proteome</keyword>
<dbReference type="OrthoDB" id="389348at2"/>
<dbReference type="AlphaFoldDB" id="A0A0K1W2X6"/>
<feature type="signal peptide" evidence="2">
    <location>
        <begin position="1"/>
        <end position="21"/>
    </location>
</feature>
<feature type="compositionally biased region" description="Gly residues" evidence="1">
    <location>
        <begin position="42"/>
        <end position="52"/>
    </location>
</feature>
<evidence type="ECO:0000313" key="4">
    <source>
        <dbReference type="Proteomes" id="UP000067476"/>
    </source>
</evidence>
<evidence type="ECO:0000256" key="2">
    <source>
        <dbReference type="SAM" id="SignalP"/>
    </source>
</evidence>
<gene>
    <name evidence="3" type="ORF">SLITO_v1c08270</name>
</gene>
<dbReference type="RefSeq" id="WP_075058532.1">
    <property type="nucleotide sequence ID" value="NZ_CP012357.1"/>
</dbReference>
<evidence type="ECO:0008006" key="5">
    <source>
        <dbReference type="Google" id="ProtNLM"/>
    </source>
</evidence>
<dbReference type="KEGG" id="sll:SLITO_v1c08270"/>
<dbReference type="Proteomes" id="UP000067476">
    <property type="component" value="Chromosome"/>
</dbReference>
<proteinExistence type="predicted"/>
<feature type="region of interest" description="Disordered" evidence="1">
    <location>
        <begin position="33"/>
        <end position="67"/>
    </location>
</feature>
<organism evidence="3 4">
    <name type="scientific">Spiroplasma litorale</name>
    <dbReference type="NCBI Taxonomy" id="216942"/>
    <lineage>
        <taxon>Bacteria</taxon>
        <taxon>Bacillati</taxon>
        <taxon>Mycoplasmatota</taxon>
        <taxon>Mollicutes</taxon>
        <taxon>Entomoplasmatales</taxon>
        <taxon>Spiroplasmataceae</taxon>
        <taxon>Spiroplasma</taxon>
    </lineage>
</organism>
<reference evidence="3 4" key="1">
    <citation type="journal article" date="2015" name="Genome Announc.">
        <title>Complete Genome Sequence of Spiroplasma litorale TN-1T (DSM 21781), a Bacterium Isolated from a Green-Eyed Horsefly (Tabanus nigrovittatus).</title>
        <authorList>
            <person name="Lo W.S."/>
            <person name="Lai Y.C."/>
            <person name="Lien Y.W."/>
            <person name="Wang T.H."/>
            <person name="Kuo C.H."/>
        </authorList>
    </citation>
    <scope>NUCLEOTIDE SEQUENCE [LARGE SCALE GENOMIC DNA]</scope>
    <source>
        <strain evidence="3 4">TN-1</strain>
    </source>
</reference>
<dbReference type="EMBL" id="CP012357">
    <property type="protein sequence ID" value="AKX34442.1"/>
    <property type="molecule type" value="Genomic_DNA"/>
</dbReference>
<sequence>MKKLTKLLLSVSSISGMTSFAVSCGMGGLPGVNGNSSNPNGNGNGNKPGTGGTTDPNGGNGSNPQGDFKILYEEFKKEVDKIISQHLNKNISNLYELDEGNGKLNNQFLRLNTLKEKKKPFGEPLDLTEADQIALTADAKKLLVFDELNNLIKKAFDEEKYKILKPDEDTNNSLEITFKSCLILFAESEAITAANVMFDYKINVSYKDFSNNVSVEGFENRFIYGITNSELVNKTVTNIFNNLRTEGVLLDEKHKDLLKITHEKLNIGDERNIWISEEKYSSLLKKYINGDNFKKSFIEDLNKNYELASKNVKFKIKEESGSALEVFDSYSNLSVIKGAEENINWKSSDKISNDYSVTNNQFYDFLFRENKLTQSDTASLNGDKTAAINTNIYEYSKNKFKDMFTNNNKVVANLFKISESQVADKENLKNNVRVGEVSLKNLQLQIGSSFLQQLPNLKLLTSFSAEDKKIEYNLASTKFDQGFFDKSALFASVYKNIASGIKAMKDIYGFNEDNINENFKGDGSFITGKKEYYWKGLSMSNFSGITNNSGLNKNVWDSFNFKDNDLNVQNTLNKNLSLKNSNQSEFLNYILNSGDQEIYNWNFDWNNIILQYKDDKTGAIIKEFKNNIKKLYGTLELNFLNIKFEIDEKVTEQKLRVMSNWSYKEISFLGK</sequence>
<dbReference type="PATRIC" id="fig|216942.3.peg.841"/>